<evidence type="ECO:0000313" key="12">
    <source>
        <dbReference type="Proteomes" id="UP001165044"/>
    </source>
</evidence>
<feature type="transmembrane region" description="Helical" evidence="9">
    <location>
        <begin position="206"/>
        <end position="226"/>
    </location>
</feature>
<proteinExistence type="predicted"/>
<keyword evidence="3" id="KW-0597">Phosphoprotein</keyword>
<dbReference type="InterPro" id="IPR003661">
    <property type="entry name" value="HisK_dim/P_dom"/>
</dbReference>
<dbReference type="InterPro" id="IPR036097">
    <property type="entry name" value="HisK_dim/P_sf"/>
</dbReference>
<dbReference type="SMART" id="SM00388">
    <property type="entry name" value="HisKA"/>
    <property type="match status" value="1"/>
</dbReference>
<dbReference type="InterPro" id="IPR005467">
    <property type="entry name" value="His_kinase_dom"/>
</dbReference>
<dbReference type="InterPro" id="IPR036890">
    <property type="entry name" value="HATPase_C_sf"/>
</dbReference>
<keyword evidence="4" id="KW-0808">Transferase</keyword>
<feature type="transmembrane region" description="Helical" evidence="9">
    <location>
        <begin position="232"/>
        <end position="253"/>
    </location>
</feature>
<dbReference type="SMART" id="SM00387">
    <property type="entry name" value="HATPase_c"/>
    <property type="match status" value="1"/>
</dbReference>
<dbReference type="InterPro" id="IPR003594">
    <property type="entry name" value="HATPase_dom"/>
</dbReference>
<feature type="transmembrane region" description="Helical" evidence="9">
    <location>
        <begin position="76"/>
        <end position="98"/>
    </location>
</feature>
<organism evidence="11 12">
    <name type="scientific">Geothrix edaphica</name>
    <dbReference type="NCBI Taxonomy" id="2927976"/>
    <lineage>
        <taxon>Bacteria</taxon>
        <taxon>Pseudomonadati</taxon>
        <taxon>Acidobacteriota</taxon>
        <taxon>Holophagae</taxon>
        <taxon>Holophagales</taxon>
        <taxon>Holophagaceae</taxon>
        <taxon>Geothrix</taxon>
    </lineage>
</organism>
<evidence type="ECO:0000256" key="4">
    <source>
        <dbReference type="ARBA" id="ARBA00022679"/>
    </source>
</evidence>
<evidence type="ECO:0000256" key="6">
    <source>
        <dbReference type="ARBA" id="ARBA00022777"/>
    </source>
</evidence>
<dbReference type="Proteomes" id="UP001165044">
    <property type="component" value="Unassembled WGS sequence"/>
</dbReference>
<dbReference type="EMBL" id="BSDC01000002">
    <property type="protein sequence ID" value="GLH67269.1"/>
    <property type="molecule type" value="Genomic_DNA"/>
</dbReference>
<dbReference type="PRINTS" id="PR00344">
    <property type="entry name" value="BCTRLSENSOR"/>
</dbReference>
<dbReference type="Pfam" id="PF02518">
    <property type="entry name" value="HATPase_c"/>
    <property type="match status" value="1"/>
</dbReference>
<gene>
    <name evidence="11" type="ORF">GETHED_16330</name>
</gene>
<keyword evidence="12" id="KW-1185">Reference proteome</keyword>
<keyword evidence="9" id="KW-1133">Transmembrane helix</keyword>
<keyword evidence="8" id="KW-0902">Two-component regulatory system</keyword>
<keyword evidence="5" id="KW-0547">Nucleotide-binding</keyword>
<evidence type="ECO:0000259" key="10">
    <source>
        <dbReference type="PROSITE" id="PS50109"/>
    </source>
</evidence>
<evidence type="ECO:0000256" key="1">
    <source>
        <dbReference type="ARBA" id="ARBA00000085"/>
    </source>
</evidence>
<dbReference type="Gene3D" id="3.30.565.10">
    <property type="entry name" value="Histidine kinase-like ATPase, C-terminal domain"/>
    <property type="match status" value="1"/>
</dbReference>
<accession>A0ABQ5PY18</accession>
<keyword evidence="7" id="KW-0067">ATP-binding</keyword>
<reference evidence="11" key="1">
    <citation type="journal article" date="2023" name="Antonie Van Leeuwenhoek">
        <title>Mesoterricola silvestris gen. nov., sp. nov., Mesoterricola sediminis sp. nov., Geothrix oryzae sp. nov., Geothrix edaphica sp. nov., Geothrix rubra sp. nov., and Geothrix limicola sp. nov., six novel members of Acidobacteriota isolated from soils.</title>
        <authorList>
            <person name="Itoh H."/>
            <person name="Sugisawa Y."/>
            <person name="Mise K."/>
            <person name="Xu Z."/>
            <person name="Kuniyasu M."/>
            <person name="Ushijima N."/>
            <person name="Kawano K."/>
            <person name="Kobayashi E."/>
            <person name="Shiratori Y."/>
            <person name="Masuda Y."/>
            <person name="Senoo K."/>
        </authorList>
    </citation>
    <scope>NUCLEOTIDE SEQUENCE</scope>
    <source>
        <strain evidence="11">Red802</strain>
    </source>
</reference>
<comment type="caution">
    <text evidence="11">The sequence shown here is derived from an EMBL/GenBank/DDBJ whole genome shotgun (WGS) entry which is preliminary data.</text>
</comment>
<feature type="transmembrane region" description="Helical" evidence="9">
    <location>
        <begin position="173"/>
        <end position="194"/>
    </location>
</feature>
<dbReference type="PANTHER" id="PTHR43065:SF46">
    <property type="entry name" value="C4-DICARBOXYLATE TRANSPORT SENSOR PROTEIN DCTB"/>
    <property type="match status" value="1"/>
</dbReference>
<evidence type="ECO:0000313" key="11">
    <source>
        <dbReference type="EMBL" id="GLH67269.1"/>
    </source>
</evidence>
<dbReference type="CDD" id="cd00082">
    <property type="entry name" value="HisKA"/>
    <property type="match status" value="1"/>
</dbReference>
<dbReference type="PROSITE" id="PS50109">
    <property type="entry name" value="HIS_KIN"/>
    <property type="match status" value="1"/>
</dbReference>
<keyword evidence="6" id="KW-0418">Kinase</keyword>
<feature type="domain" description="Histidine kinase" evidence="10">
    <location>
        <begin position="364"/>
        <end position="577"/>
    </location>
</feature>
<comment type="catalytic activity">
    <reaction evidence="1">
        <text>ATP + protein L-histidine = ADP + protein N-phospho-L-histidine.</text>
        <dbReference type="EC" id="2.7.13.3"/>
    </reaction>
</comment>
<sequence length="584" mass="61952">MAGQILPFRRDPPGHPLPAVARALLVGVWIVAGLVHGGLSLDQRLAVWPLSYMGLELLAAASLGCRAWRTPGASRVAWWLLALSAALEVPNLAVSLLLSRGWAAPWAAGVPSLLGLGTGLLVLAGVLSFPRAQEPSAVLWRRVQDGLIFAVAVLFLLWVLGGQGNLPTVAQGMGFRVFVAYLNAALLGGGVVFMTSYDPGRIRGPLGWLGASALAWLAALSAWALAGLPPVVATQGWIVLAGAIPLFQGLAAWSPRPVEEALAGPGSERRAVVLLPYLPVAIAIGVLAVLLVFTPGSVTRSAFSIFLVMVALLLLRQFQSIQDLLAARRTLEDRVRQRTRALEQAQDTLLRTERMNTVALMGAGLAHDLNNLLCAMKSSAELATLRLDEGQAPGREELGRIAVAADRAAHLTGRLMGFARREEEYLSFLDLGTAVKEMEATLRLLLPRSVDLRIEAAVGGGLIVQSSRLRVEQMVVNLVANARDAMPDGGLLTVRTGVGDSERPMALLEVVDTGIGMSPEIQARIFDPFFTTKAPGQGTGLGLPSLKAMVEESGGRLEVLSGPDQGSRFRILLPLLPVAGVSLR</sequence>
<dbReference type="SUPFAM" id="SSF55874">
    <property type="entry name" value="ATPase domain of HSP90 chaperone/DNA topoisomerase II/histidine kinase"/>
    <property type="match status" value="1"/>
</dbReference>
<feature type="transmembrane region" description="Helical" evidence="9">
    <location>
        <begin position="104"/>
        <end position="127"/>
    </location>
</feature>
<dbReference type="PANTHER" id="PTHR43065">
    <property type="entry name" value="SENSOR HISTIDINE KINASE"/>
    <property type="match status" value="1"/>
</dbReference>
<name>A0ABQ5PY18_9BACT</name>
<dbReference type="RefSeq" id="WP_285608291.1">
    <property type="nucleotide sequence ID" value="NZ_BSDC01000002.1"/>
</dbReference>
<evidence type="ECO:0000256" key="7">
    <source>
        <dbReference type="ARBA" id="ARBA00022840"/>
    </source>
</evidence>
<evidence type="ECO:0000256" key="3">
    <source>
        <dbReference type="ARBA" id="ARBA00022553"/>
    </source>
</evidence>
<feature type="transmembrane region" description="Helical" evidence="9">
    <location>
        <begin position="274"/>
        <end position="292"/>
    </location>
</feature>
<evidence type="ECO:0000256" key="5">
    <source>
        <dbReference type="ARBA" id="ARBA00022741"/>
    </source>
</evidence>
<dbReference type="EC" id="2.7.13.3" evidence="2"/>
<feature type="transmembrane region" description="Helical" evidence="9">
    <location>
        <begin position="45"/>
        <end position="64"/>
    </location>
</feature>
<feature type="transmembrane region" description="Helical" evidence="9">
    <location>
        <begin position="139"/>
        <end position="161"/>
    </location>
</feature>
<dbReference type="SUPFAM" id="SSF47384">
    <property type="entry name" value="Homodimeric domain of signal transducing histidine kinase"/>
    <property type="match status" value="1"/>
</dbReference>
<feature type="transmembrane region" description="Helical" evidence="9">
    <location>
        <begin position="20"/>
        <end position="39"/>
    </location>
</feature>
<keyword evidence="9" id="KW-0812">Transmembrane</keyword>
<dbReference type="Gene3D" id="1.10.287.130">
    <property type="match status" value="1"/>
</dbReference>
<evidence type="ECO:0000256" key="2">
    <source>
        <dbReference type="ARBA" id="ARBA00012438"/>
    </source>
</evidence>
<keyword evidence="9" id="KW-0472">Membrane</keyword>
<dbReference type="InterPro" id="IPR004358">
    <property type="entry name" value="Sig_transdc_His_kin-like_C"/>
</dbReference>
<protein>
    <recommendedName>
        <fullName evidence="2">histidine kinase</fullName>
        <ecNumber evidence="2">2.7.13.3</ecNumber>
    </recommendedName>
</protein>
<feature type="transmembrane region" description="Helical" evidence="9">
    <location>
        <begin position="298"/>
        <end position="315"/>
    </location>
</feature>
<evidence type="ECO:0000256" key="8">
    <source>
        <dbReference type="ARBA" id="ARBA00023012"/>
    </source>
</evidence>
<evidence type="ECO:0000256" key="9">
    <source>
        <dbReference type="SAM" id="Phobius"/>
    </source>
</evidence>